<evidence type="ECO:0000256" key="8">
    <source>
        <dbReference type="ARBA" id="ARBA00044968"/>
    </source>
</evidence>
<feature type="binding site" evidence="11">
    <location>
        <position position="51"/>
    </location>
    <ligand>
        <name>substrate</name>
    </ligand>
</feature>
<feature type="site" description="Important for catalytic activity and assists the phosphoryl transfer reaction to Asp8 by balancing charge and orienting the reacting groups" evidence="13">
    <location>
        <position position="113"/>
    </location>
</feature>
<evidence type="ECO:0000256" key="2">
    <source>
        <dbReference type="ARBA" id="ARBA00022553"/>
    </source>
</evidence>
<dbReference type="InterPro" id="IPR051600">
    <property type="entry name" value="Beta-PGM-like"/>
</dbReference>
<dbReference type="InterPro" id="IPR023198">
    <property type="entry name" value="PGP-like_dom2"/>
</dbReference>
<dbReference type="InterPro" id="IPR023214">
    <property type="entry name" value="HAD_sf"/>
</dbReference>
<dbReference type="InterPro" id="IPR036412">
    <property type="entry name" value="HAD-like_sf"/>
</dbReference>
<dbReference type="GO" id="GO:0008801">
    <property type="term" value="F:beta-phosphoglucomutase activity"/>
    <property type="evidence" value="ECO:0007669"/>
    <property type="project" value="UniProtKB-EC"/>
</dbReference>
<feature type="binding site" evidence="12">
    <location>
        <position position="10"/>
    </location>
    <ligand>
        <name>Mg(2+)</name>
        <dbReference type="ChEBI" id="CHEBI:18420"/>
    </ligand>
</feature>
<dbReference type="PRINTS" id="PR00413">
    <property type="entry name" value="HADHALOGNASE"/>
</dbReference>
<evidence type="ECO:0000313" key="15">
    <source>
        <dbReference type="Proteomes" id="UP000245728"/>
    </source>
</evidence>
<evidence type="ECO:0000256" key="12">
    <source>
        <dbReference type="PIRSR" id="PIRSR610972-3"/>
    </source>
</evidence>
<feature type="binding site" evidence="11">
    <location>
        <begin position="43"/>
        <end position="48"/>
    </location>
    <ligand>
        <name>substrate</name>
    </ligand>
</feature>
<dbReference type="SFLD" id="SFLDS00003">
    <property type="entry name" value="Haloacid_Dehalogenase"/>
    <property type="match status" value="1"/>
</dbReference>
<dbReference type="SFLD" id="SFLDG01135">
    <property type="entry name" value="C1.5.6:_HAD__Beta-PGM__Phospha"/>
    <property type="match status" value="1"/>
</dbReference>
<feature type="active site" description="Proton donor/acceptor" evidence="10">
    <location>
        <position position="10"/>
    </location>
</feature>
<keyword evidence="5 14" id="KW-0413">Isomerase</keyword>
<dbReference type="SUPFAM" id="SSF56784">
    <property type="entry name" value="HAD-like"/>
    <property type="match status" value="1"/>
</dbReference>
<keyword evidence="4 12" id="KW-0460">Magnesium</keyword>
<dbReference type="KEGG" id="salh:HMF8227_02519"/>
<feature type="binding site" evidence="11">
    <location>
        <begin position="113"/>
        <end position="117"/>
    </location>
    <ligand>
        <name>substrate</name>
    </ligand>
</feature>
<organism evidence="14 15">
    <name type="scientific">Saliniradius amylolyticus</name>
    <dbReference type="NCBI Taxonomy" id="2183582"/>
    <lineage>
        <taxon>Bacteria</taxon>
        <taxon>Pseudomonadati</taxon>
        <taxon>Pseudomonadota</taxon>
        <taxon>Gammaproteobacteria</taxon>
        <taxon>Alteromonadales</taxon>
        <taxon>Alteromonadaceae</taxon>
        <taxon>Saliniradius</taxon>
    </lineage>
</organism>
<dbReference type="InterPro" id="IPR010976">
    <property type="entry name" value="B-phosphoglucomutase_hydrolase"/>
</dbReference>
<evidence type="ECO:0000256" key="3">
    <source>
        <dbReference type="ARBA" id="ARBA00022723"/>
    </source>
</evidence>
<feature type="binding site" evidence="12">
    <location>
        <position position="169"/>
    </location>
    <ligand>
        <name>Mg(2+)</name>
        <dbReference type="ChEBI" id="CHEBI:18420"/>
    </ligand>
</feature>
<dbReference type="EMBL" id="CP029347">
    <property type="protein sequence ID" value="AWL12971.1"/>
    <property type="molecule type" value="Genomic_DNA"/>
</dbReference>
<feature type="binding site" evidence="11">
    <location>
        <position position="75"/>
    </location>
    <ligand>
        <name>substrate</name>
    </ligand>
</feature>
<evidence type="ECO:0000256" key="11">
    <source>
        <dbReference type="PIRSR" id="PIRSR610972-2"/>
    </source>
</evidence>
<dbReference type="AlphaFoldDB" id="A0A2S2E5N7"/>
<evidence type="ECO:0000256" key="4">
    <source>
        <dbReference type="ARBA" id="ARBA00022842"/>
    </source>
</evidence>
<dbReference type="Gene3D" id="3.40.50.1000">
    <property type="entry name" value="HAD superfamily/HAD-like"/>
    <property type="match status" value="1"/>
</dbReference>
<dbReference type="Proteomes" id="UP000245728">
    <property type="component" value="Chromosome"/>
</dbReference>
<feature type="binding site" evidence="11">
    <location>
        <position position="144"/>
    </location>
    <ligand>
        <name>substrate</name>
    </ligand>
</feature>
<dbReference type="Pfam" id="PF00702">
    <property type="entry name" value="Hydrolase"/>
    <property type="match status" value="1"/>
</dbReference>
<comment type="similarity">
    <text evidence="1">Belongs to the HAD-like hydrolase superfamily. CbbY/CbbZ/Gph/YieH family.</text>
</comment>
<evidence type="ECO:0000256" key="9">
    <source>
        <dbReference type="ARBA" id="ARBA00044991"/>
    </source>
</evidence>
<evidence type="ECO:0000256" key="7">
    <source>
        <dbReference type="ARBA" id="ARBA00044926"/>
    </source>
</evidence>
<keyword evidence="6" id="KW-0119">Carbohydrate metabolism</keyword>
<evidence type="ECO:0000313" key="14">
    <source>
        <dbReference type="EMBL" id="AWL12971.1"/>
    </source>
</evidence>
<comment type="cofactor">
    <cofactor evidence="12">
        <name>Mg(2+)</name>
        <dbReference type="ChEBI" id="CHEBI:18420"/>
    </cofactor>
    <text evidence="12">Binds 2 magnesium ions per subunit.</text>
</comment>
<dbReference type="OrthoDB" id="9800058at2"/>
<gene>
    <name evidence="14" type="primary">pgmB</name>
    <name evidence="14" type="ORF">HMF8227_02519</name>
</gene>
<dbReference type="CDD" id="cd02598">
    <property type="entry name" value="HAD_BPGM"/>
    <property type="match status" value="1"/>
</dbReference>
<dbReference type="NCBIfam" id="TIGR01509">
    <property type="entry name" value="HAD-SF-IA-v3"/>
    <property type="match status" value="1"/>
</dbReference>
<dbReference type="NCBIfam" id="TIGR01990">
    <property type="entry name" value="bPGM"/>
    <property type="match status" value="1"/>
</dbReference>
<feature type="binding site" evidence="12">
    <location>
        <position position="8"/>
    </location>
    <ligand>
        <name>Mg(2+)</name>
        <dbReference type="ChEBI" id="CHEBI:18420"/>
    </ligand>
</feature>
<evidence type="ECO:0000256" key="13">
    <source>
        <dbReference type="PIRSR" id="PIRSR610972-4"/>
    </source>
</evidence>
<dbReference type="EC" id="5.4.2.6" evidence="8"/>
<dbReference type="RefSeq" id="WP_109340497.1">
    <property type="nucleotide sequence ID" value="NZ_CP029347.1"/>
</dbReference>
<accession>A0A2S2E5N7</accession>
<dbReference type="GO" id="GO:0005975">
    <property type="term" value="P:carbohydrate metabolic process"/>
    <property type="evidence" value="ECO:0007669"/>
    <property type="project" value="InterPro"/>
</dbReference>
<name>A0A2S2E5N7_9ALTE</name>
<dbReference type="SFLD" id="SFLDF00046">
    <property type="entry name" value="beta-phosphoglucomutase"/>
    <property type="match status" value="1"/>
</dbReference>
<evidence type="ECO:0000256" key="1">
    <source>
        <dbReference type="ARBA" id="ARBA00006171"/>
    </source>
</evidence>
<evidence type="ECO:0000256" key="10">
    <source>
        <dbReference type="PIRSR" id="PIRSR610972-1"/>
    </source>
</evidence>
<dbReference type="NCBIfam" id="TIGR02009">
    <property type="entry name" value="PGMB-YQAB-SF"/>
    <property type="match status" value="1"/>
</dbReference>
<dbReference type="InterPro" id="IPR010972">
    <property type="entry name" value="Beta-PGM"/>
</dbReference>
<dbReference type="GO" id="GO:0000287">
    <property type="term" value="F:magnesium ion binding"/>
    <property type="evidence" value="ECO:0007669"/>
    <property type="project" value="InterPro"/>
</dbReference>
<protein>
    <recommendedName>
        <fullName evidence="9">Beta-phosphoglucomutase</fullName>
        <ecNumber evidence="8">5.4.2.6</ecNumber>
    </recommendedName>
</protein>
<dbReference type="PANTHER" id="PTHR46193">
    <property type="entry name" value="6-PHOSPHOGLUCONATE PHOSPHATASE"/>
    <property type="match status" value="1"/>
</dbReference>
<feature type="binding site" evidence="11">
    <location>
        <position position="24"/>
    </location>
    <ligand>
        <name>substrate</name>
    </ligand>
</feature>
<proteinExistence type="inferred from homology"/>
<evidence type="ECO:0000256" key="5">
    <source>
        <dbReference type="ARBA" id="ARBA00023235"/>
    </source>
</evidence>
<keyword evidence="15" id="KW-1185">Reference proteome</keyword>
<feature type="binding site" evidence="11">
    <location>
        <begin position="8"/>
        <end position="10"/>
    </location>
    <ligand>
        <name>substrate</name>
    </ligand>
</feature>
<dbReference type="PANTHER" id="PTHR46193:SF18">
    <property type="entry name" value="HEXITOL PHOSPHATASE B"/>
    <property type="match status" value="1"/>
</dbReference>
<sequence length="218" mass="23795">MITSFIFDLDGVITDTAEFHFKAWSALANKLDIPFSRDDNEQLKGVDRMGSLQFILDKSDQSFSETDKQALADEKNTLYQSMLDTMQPSDIFPGARELLEQLRARDFNIALASASKNARRVLDCLQITDAFDYIVDAANVRYGKPDPETFLTAAQGLKVAPLECVGIEDAQAGLESIIGAGMHSVGIGDAKTLKRAELVYPSIAALNLNEVLALGQSS</sequence>
<keyword evidence="2" id="KW-0597">Phosphoprotein</keyword>
<dbReference type="Gene3D" id="1.10.150.240">
    <property type="entry name" value="Putative phosphatase, domain 2"/>
    <property type="match status" value="1"/>
</dbReference>
<dbReference type="InterPro" id="IPR006439">
    <property type="entry name" value="HAD-SF_hydro_IA"/>
</dbReference>
<feature type="binding site" evidence="12">
    <location>
        <position position="168"/>
    </location>
    <ligand>
        <name>Mg(2+)</name>
        <dbReference type="ChEBI" id="CHEBI:18420"/>
    </ligand>
</feature>
<evidence type="ECO:0000256" key="6">
    <source>
        <dbReference type="ARBA" id="ARBA00023277"/>
    </source>
</evidence>
<feature type="site" description="Important for catalytic activity and assists the phosphoryl transfer reaction to Asp8 by balancing charge and orienting the reacting groups" evidence="13">
    <location>
        <position position="144"/>
    </location>
</feature>
<dbReference type="SFLD" id="SFLDG01129">
    <property type="entry name" value="C1.5:_HAD__Beta-PGM__Phosphata"/>
    <property type="match status" value="1"/>
</dbReference>
<comment type="catalytic activity">
    <reaction evidence="7">
        <text>beta-D-glucose 1-phosphate = beta-D-glucose 6-phosphate</text>
        <dbReference type="Rhea" id="RHEA:20113"/>
        <dbReference type="ChEBI" id="CHEBI:57684"/>
        <dbReference type="ChEBI" id="CHEBI:58247"/>
        <dbReference type="EC" id="5.4.2.6"/>
    </reaction>
</comment>
<feature type="active site" description="Nucleophile" evidence="10">
    <location>
        <position position="8"/>
    </location>
</feature>
<keyword evidence="3 12" id="KW-0479">Metal-binding</keyword>
<reference evidence="14 15" key="1">
    <citation type="submission" date="2018-05" db="EMBL/GenBank/DDBJ databases">
        <title>Salinimonas sp. HMF8227 Genome sequencing and assembly.</title>
        <authorList>
            <person name="Kang H."/>
            <person name="Kang J."/>
            <person name="Cha I."/>
            <person name="Kim H."/>
            <person name="Joh K."/>
        </authorList>
    </citation>
    <scope>NUCLEOTIDE SEQUENCE [LARGE SCALE GENOMIC DNA]</scope>
    <source>
        <strain evidence="14 15">HMF8227</strain>
    </source>
</reference>